<dbReference type="SUPFAM" id="SSF141868">
    <property type="entry name" value="EAL domain-like"/>
    <property type="match status" value="1"/>
</dbReference>
<dbReference type="AlphaFoldDB" id="A0A1H3LDY1"/>
<keyword evidence="2" id="KW-1133">Transmembrane helix</keyword>
<dbReference type="STRING" id="589385.SAMN05421504_106156"/>
<evidence type="ECO:0000313" key="5">
    <source>
        <dbReference type="EMBL" id="SDY62144.1"/>
    </source>
</evidence>
<dbReference type="InterPro" id="IPR043128">
    <property type="entry name" value="Rev_trsase/Diguanyl_cyclase"/>
</dbReference>
<dbReference type="Pfam" id="PF00990">
    <property type="entry name" value="GGDEF"/>
    <property type="match status" value="1"/>
</dbReference>
<feature type="transmembrane region" description="Helical" evidence="2">
    <location>
        <begin position="189"/>
        <end position="214"/>
    </location>
</feature>
<dbReference type="Gene3D" id="3.30.70.270">
    <property type="match status" value="1"/>
</dbReference>
<dbReference type="PROSITE" id="PS50883">
    <property type="entry name" value="EAL"/>
    <property type="match status" value="1"/>
</dbReference>
<evidence type="ECO:0000256" key="2">
    <source>
        <dbReference type="SAM" id="Phobius"/>
    </source>
</evidence>
<dbReference type="NCBIfam" id="TIGR00254">
    <property type="entry name" value="GGDEF"/>
    <property type="match status" value="1"/>
</dbReference>
<feature type="transmembrane region" description="Helical" evidence="2">
    <location>
        <begin position="55"/>
        <end position="77"/>
    </location>
</feature>
<dbReference type="SMART" id="SM00267">
    <property type="entry name" value="GGDEF"/>
    <property type="match status" value="1"/>
</dbReference>
<protein>
    <submittedName>
        <fullName evidence="5">Diguanylate cyclase (GGDEF) domain-containing protein</fullName>
    </submittedName>
</protein>
<feature type="region of interest" description="Disordered" evidence="1">
    <location>
        <begin position="1"/>
        <end position="45"/>
    </location>
</feature>
<dbReference type="PROSITE" id="PS50887">
    <property type="entry name" value="GGDEF"/>
    <property type="match status" value="1"/>
</dbReference>
<sequence length="894" mass="96084">MPDLNGRPDPTGVTSVASGSRGGAVTSGSGAPGPAAAGPAPTAPMSEARTDELRFRVYTAAVLTFGIAAAIAVGTWLPFKGDASLLWIGAVLALAFLLAEQLGINVDVRSGISWTISFTEIPLVIGFFIAPFEVVLAAHVVAGIGTLLARKVAGRVLYNAGAFLLEITGAFAVAGLVKQAMGNPALMPWPAALAGTLTAPLVSTLLALAAVRVLRRRMRVSTALRLTGRILVVGFVNASVGLSGYLVISGTPEAWPLVLAVFLGLTALYWAYSDLLREQRDMEALSDVSLMVARSGQQAAARPASRSDDLVGGVDVREWATIAERIKDQLAAGRVVLRLRLEPTDAMRVVVAGDALPVSDAASDDPLLRLPGAHVRHFRITEANPDVRAALLDRGAQEALVVPLRSANQLLGVVEAHDRLSRWRGFGKYDVQLLGTMASHLATSLDNRRLLATLRHDAYHDPLTGHLNRLGFRHVAREPLREFPNSVVLRIDLDIFSTVSDALGYTWADRMLVAAGRRLKDALGPDVPLARLEGASFAALLVDVAPENAHQAAERLRDDLSAPYPVDRLLVEANAMVGYAAPEETGELMDIDVLLQRADVAVRATKGGEEVRGYAPSMGQIFMRRFQMVTQFRQSLEDGQVSVHYQPKISLPNRQVAGVEALVRWVHPEFGRLGPDEFVPAIEAAGLIGVLTEFVLEESLKRVRKWLDEGLRISAAVNISVRNLADEEFPAKVAAALERFDVPPSLVTFELTESGVMSDPQKALPILRELSALGVELAVDDFGTGYSSLAYLRQLPVDQVKIDKSFVLGMGTDLGDLAVVRSIVELGHSLGLTVVAEGVEEDVARDQLEAMGCDVAQGYLISRPLPEDRLEAWLQARTARSLGRHQETVLTLLT</sequence>
<dbReference type="EMBL" id="FNON01000006">
    <property type="protein sequence ID" value="SDY62144.1"/>
    <property type="molecule type" value="Genomic_DNA"/>
</dbReference>
<dbReference type="SMART" id="SM00052">
    <property type="entry name" value="EAL"/>
    <property type="match status" value="1"/>
</dbReference>
<organism evidence="5 6">
    <name type="scientific">Amycolatopsis xylanica</name>
    <dbReference type="NCBI Taxonomy" id="589385"/>
    <lineage>
        <taxon>Bacteria</taxon>
        <taxon>Bacillati</taxon>
        <taxon>Actinomycetota</taxon>
        <taxon>Actinomycetes</taxon>
        <taxon>Pseudonocardiales</taxon>
        <taxon>Pseudonocardiaceae</taxon>
        <taxon>Amycolatopsis</taxon>
    </lineage>
</organism>
<evidence type="ECO:0000313" key="6">
    <source>
        <dbReference type="Proteomes" id="UP000199515"/>
    </source>
</evidence>
<dbReference type="RefSeq" id="WP_091293537.1">
    <property type="nucleotide sequence ID" value="NZ_FNON01000006.1"/>
</dbReference>
<dbReference type="SMART" id="SM00065">
    <property type="entry name" value="GAF"/>
    <property type="match status" value="1"/>
</dbReference>
<dbReference type="OrthoDB" id="23692at2"/>
<feature type="transmembrane region" description="Helical" evidence="2">
    <location>
        <begin position="124"/>
        <end position="149"/>
    </location>
</feature>
<reference evidence="5 6" key="1">
    <citation type="submission" date="2016-10" db="EMBL/GenBank/DDBJ databases">
        <authorList>
            <person name="de Groot N.N."/>
        </authorList>
    </citation>
    <scope>NUCLEOTIDE SEQUENCE [LARGE SCALE GENOMIC DNA]</scope>
    <source>
        <strain evidence="5 6">CPCC 202699</strain>
    </source>
</reference>
<feature type="transmembrane region" description="Helical" evidence="2">
    <location>
        <begin position="156"/>
        <end position="177"/>
    </location>
</feature>
<feature type="transmembrane region" description="Helical" evidence="2">
    <location>
        <begin position="84"/>
        <end position="104"/>
    </location>
</feature>
<dbReference type="InterPro" id="IPR029016">
    <property type="entry name" value="GAF-like_dom_sf"/>
</dbReference>
<proteinExistence type="predicted"/>
<keyword evidence="2" id="KW-0812">Transmembrane</keyword>
<dbReference type="CDD" id="cd01949">
    <property type="entry name" value="GGDEF"/>
    <property type="match status" value="1"/>
</dbReference>
<dbReference type="InterPro" id="IPR001633">
    <property type="entry name" value="EAL_dom"/>
</dbReference>
<gene>
    <name evidence="5" type="ORF">SAMN05421504_106156</name>
</gene>
<dbReference type="InterPro" id="IPR029787">
    <property type="entry name" value="Nucleotide_cyclase"/>
</dbReference>
<dbReference type="InterPro" id="IPR050706">
    <property type="entry name" value="Cyclic-di-GMP_PDE-like"/>
</dbReference>
<keyword evidence="6" id="KW-1185">Reference proteome</keyword>
<accession>A0A1H3LDY1</accession>
<keyword evidence="2" id="KW-0472">Membrane</keyword>
<evidence type="ECO:0000259" key="3">
    <source>
        <dbReference type="PROSITE" id="PS50883"/>
    </source>
</evidence>
<dbReference type="Pfam" id="PF01590">
    <property type="entry name" value="GAF"/>
    <property type="match status" value="1"/>
</dbReference>
<dbReference type="GO" id="GO:0071111">
    <property type="term" value="F:cyclic-guanylate-specific phosphodiesterase activity"/>
    <property type="evidence" value="ECO:0007669"/>
    <property type="project" value="InterPro"/>
</dbReference>
<evidence type="ECO:0000256" key="1">
    <source>
        <dbReference type="SAM" id="MobiDB-lite"/>
    </source>
</evidence>
<dbReference type="CDD" id="cd01948">
    <property type="entry name" value="EAL"/>
    <property type="match status" value="1"/>
</dbReference>
<dbReference type="Pfam" id="PF00563">
    <property type="entry name" value="EAL"/>
    <property type="match status" value="1"/>
</dbReference>
<dbReference type="Proteomes" id="UP000199515">
    <property type="component" value="Unassembled WGS sequence"/>
</dbReference>
<dbReference type="SUPFAM" id="SSF55781">
    <property type="entry name" value="GAF domain-like"/>
    <property type="match status" value="1"/>
</dbReference>
<feature type="compositionally biased region" description="Low complexity" evidence="1">
    <location>
        <begin position="23"/>
        <end position="44"/>
    </location>
</feature>
<dbReference type="Gene3D" id="3.20.20.450">
    <property type="entry name" value="EAL domain"/>
    <property type="match status" value="1"/>
</dbReference>
<dbReference type="Gene3D" id="3.30.450.40">
    <property type="match status" value="1"/>
</dbReference>
<evidence type="ECO:0000259" key="4">
    <source>
        <dbReference type="PROSITE" id="PS50887"/>
    </source>
</evidence>
<feature type="transmembrane region" description="Helical" evidence="2">
    <location>
        <begin position="226"/>
        <end position="248"/>
    </location>
</feature>
<dbReference type="InterPro" id="IPR000160">
    <property type="entry name" value="GGDEF_dom"/>
</dbReference>
<dbReference type="PANTHER" id="PTHR33121">
    <property type="entry name" value="CYCLIC DI-GMP PHOSPHODIESTERASE PDEF"/>
    <property type="match status" value="1"/>
</dbReference>
<feature type="domain" description="GGDEF" evidence="4">
    <location>
        <begin position="484"/>
        <end position="616"/>
    </location>
</feature>
<dbReference type="SUPFAM" id="SSF55073">
    <property type="entry name" value="Nucleotide cyclase"/>
    <property type="match status" value="1"/>
</dbReference>
<feature type="domain" description="EAL" evidence="3">
    <location>
        <begin position="625"/>
        <end position="878"/>
    </location>
</feature>
<name>A0A1H3LDY1_9PSEU</name>
<dbReference type="InterPro" id="IPR003018">
    <property type="entry name" value="GAF"/>
</dbReference>
<dbReference type="PANTHER" id="PTHR33121:SF71">
    <property type="entry name" value="OXYGEN SENSOR PROTEIN DOSP"/>
    <property type="match status" value="1"/>
</dbReference>
<dbReference type="InterPro" id="IPR035919">
    <property type="entry name" value="EAL_sf"/>
</dbReference>